<dbReference type="NCBIfam" id="NF005829">
    <property type="entry name" value="PRK07726.1"/>
    <property type="match status" value="1"/>
</dbReference>
<dbReference type="PROSITE" id="PS00396">
    <property type="entry name" value="TOPO_IA_1"/>
    <property type="match status" value="1"/>
</dbReference>
<keyword evidence="4" id="KW-0479">Metal-binding</keyword>
<dbReference type="GO" id="GO:0003917">
    <property type="term" value="F:DNA topoisomerase type I (single strand cut, ATP-independent) activity"/>
    <property type="evidence" value="ECO:0007669"/>
    <property type="project" value="UniProtKB-EC"/>
</dbReference>
<dbReference type="Pfam" id="PF01131">
    <property type="entry name" value="Topoisom_bac"/>
    <property type="match status" value="1"/>
</dbReference>
<evidence type="ECO:0000259" key="14">
    <source>
        <dbReference type="PROSITE" id="PS52039"/>
    </source>
</evidence>
<feature type="domain" description="Topo IA-type catalytic" evidence="14">
    <location>
        <begin position="157"/>
        <end position="598"/>
    </location>
</feature>
<dbReference type="InterPro" id="IPR013825">
    <property type="entry name" value="Topo_IA_cen_sub2"/>
</dbReference>
<keyword evidence="7" id="KW-0238">DNA-binding</keyword>
<dbReference type="SMART" id="SM00437">
    <property type="entry name" value="TOP1Ac"/>
    <property type="match status" value="1"/>
</dbReference>
<dbReference type="PROSITE" id="PS52039">
    <property type="entry name" value="TOPO_IA_2"/>
    <property type="match status" value="1"/>
</dbReference>
<dbReference type="Gene3D" id="1.10.460.10">
    <property type="entry name" value="Topoisomerase I, domain 2"/>
    <property type="match status" value="1"/>
</dbReference>
<evidence type="ECO:0000256" key="5">
    <source>
        <dbReference type="ARBA" id="ARBA00022842"/>
    </source>
</evidence>
<evidence type="ECO:0000256" key="7">
    <source>
        <dbReference type="ARBA" id="ARBA00023125"/>
    </source>
</evidence>
<evidence type="ECO:0000256" key="1">
    <source>
        <dbReference type="ARBA" id="ARBA00000213"/>
    </source>
</evidence>
<dbReference type="InterPro" id="IPR013826">
    <property type="entry name" value="Topo_IA_cen_sub3"/>
</dbReference>
<accession>A0A4S3PZ09</accession>
<evidence type="ECO:0000256" key="3">
    <source>
        <dbReference type="ARBA" id="ARBA00012891"/>
    </source>
</evidence>
<dbReference type="EMBL" id="SLUB01000002">
    <property type="protein sequence ID" value="THE15170.1"/>
    <property type="molecule type" value="Genomic_DNA"/>
</dbReference>
<evidence type="ECO:0000259" key="13">
    <source>
        <dbReference type="PROSITE" id="PS50880"/>
    </source>
</evidence>
<keyword evidence="6" id="KW-0799">Topoisomerase</keyword>
<evidence type="ECO:0000256" key="9">
    <source>
        <dbReference type="ARBA" id="ARBA00030003"/>
    </source>
</evidence>
<gene>
    <name evidence="15" type="ORF">E1I69_02320</name>
</gene>
<dbReference type="InterPro" id="IPR025589">
    <property type="entry name" value="Toprim_C_rpt"/>
</dbReference>
<dbReference type="OrthoDB" id="9803554at2"/>
<dbReference type="PANTHER" id="PTHR11390:SF21">
    <property type="entry name" value="DNA TOPOISOMERASE 3-ALPHA"/>
    <property type="match status" value="1"/>
</dbReference>
<dbReference type="STRING" id="1033734.GCA_000285535_04022"/>
<dbReference type="EC" id="5.6.2.1" evidence="3"/>
<dbReference type="GO" id="GO:0006281">
    <property type="term" value="P:DNA repair"/>
    <property type="evidence" value="ECO:0007669"/>
    <property type="project" value="TreeGrafter"/>
</dbReference>
<dbReference type="NCBIfam" id="TIGR01056">
    <property type="entry name" value="topB"/>
    <property type="match status" value="1"/>
</dbReference>
<dbReference type="Gene3D" id="3.40.50.140">
    <property type="match status" value="1"/>
</dbReference>
<dbReference type="GO" id="GO:0046872">
    <property type="term" value="F:metal ion binding"/>
    <property type="evidence" value="ECO:0007669"/>
    <property type="project" value="UniProtKB-KW"/>
</dbReference>
<evidence type="ECO:0000313" key="16">
    <source>
        <dbReference type="Proteomes" id="UP000306477"/>
    </source>
</evidence>
<dbReference type="InterPro" id="IPR006171">
    <property type="entry name" value="TOPRIM_dom"/>
</dbReference>
<dbReference type="InterPro" id="IPR005738">
    <property type="entry name" value="TopoIII"/>
</dbReference>
<dbReference type="PANTHER" id="PTHR11390">
    <property type="entry name" value="PROKARYOTIC DNA TOPOISOMERASE"/>
    <property type="match status" value="1"/>
</dbReference>
<reference evidence="15 16" key="1">
    <citation type="journal article" date="2019" name="Indoor Air">
        <title>Impacts of indoor surface finishes on bacterial viability.</title>
        <authorList>
            <person name="Hu J."/>
            <person name="Maamar S.B."/>
            <person name="Glawe A.J."/>
            <person name="Gottel N."/>
            <person name="Gilbert J.A."/>
            <person name="Hartmann E.M."/>
        </authorList>
    </citation>
    <scope>NUCLEOTIDE SEQUENCE [LARGE SCALE GENOMIC DNA]</scope>
    <source>
        <strain evidence="15 16">AF060A6</strain>
    </source>
</reference>
<dbReference type="InterPro" id="IPR023405">
    <property type="entry name" value="Topo_IA_core_domain"/>
</dbReference>
<dbReference type="PRINTS" id="PR00417">
    <property type="entry name" value="PRTPISMRASEI"/>
</dbReference>
<dbReference type="InterPro" id="IPR013824">
    <property type="entry name" value="Topo_IA_cen_sub1"/>
</dbReference>
<dbReference type="SUPFAM" id="SSF56712">
    <property type="entry name" value="Prokaryotic type I DNA topoisomerase"/>
    <property type="match status" value="1"/>
</dbReference>
<evidence type="ECO:0000256" key="11">
    <source>
        <dbReference type="ARBA" id="ARBA00032235"/>
    </source>
</evidence>
<keyword evidence="5" id="KW-0460">Magnesium</keyword>
<dbReference type="SMART" id="SM00436">
    <property type="entry name" value="TOP1Bc"/>
    <property type="match status" value="1"/>
</dbReference>
<sequence length="726" mass="82071">MKVLIAEKPDQAMKLAAPFRSKKSQGFIEVASNPLFPNGAYFTWAVGHICELLPPEDYNPAWKSWRIETLPIIPDQFVYRVMKSKSKQFTIIKNLLHKPEVTEIIHAGDAGREGELIIRNIIEMAKVTKPLKRLWISSLTEKAVKEGFQNLMLEQDTRNLYYEAKTRACADWIVGMNASRVYTLLLKQKGISDVFSAGRVQTPTLALIVKREKEIANFKSEPFWEVFANFQIDGKQYEGKWMKDNESRVSSKEMAEKIAAFCSNKPAEIAEVEIERKEYQPPLLFNLSSLQATANKAFKFSPKKTLDVAQSLYTKGMISYPRSDSSYITKGEAQTIPDIFSKLQKLEDYQAYFPTPITSIFNNFRYVNEKKVTDHYAIIPTEQVPDPNKLSGDEKKIYDLIVKRLIAAHYQPAIFNYTTVKTLVDKRAEFITKGKVMVQEGWRKVLFQEDGKDKDVILPPLEKGESGVVEKSYTKEGKTQPPKRYTEGQLITLMKTAGKHIDNDELEKILAKTEGLGTEATRAGIITMLKDRNYIKVEKNQVFATEKGILLIDVIGDKILASPEMTAKWEQRLYEIGQGQASPASFMLQTKKLSQKIIDDAKEQSGAWDFSNVNVENVSSQTSKYKKKEIGTVVGTCKKCGGNVINKGKFYGCANYKTNGCQFTISGKILGKTISNTNAGKLLSGNKTNLIKGFKKDSKTFDAYLKWNDQTQKIEFEFPAKVPTGN</sequence>
<dbReference type="GO" id="GO:0006310">
    <property type="term" value="P:DNA recombination"/>
    <property type="evidence" value="ECO:0007669"/>
    <property type="project" value="TreeGrafter"/>
</dbReference>
<dbReference type="Pfam" id="PF13342">
    <property type="entry name" value="Toprim_Crpt"/>
    <property type="match status" value="1"/>
</dbReference>
<dbReference type="CDD" id="cd03362">
    <property type="entry name" value="TOPRIM_TopoIA_TopoIII"/>
    <property type="match status" value="1"/>
</dbReference>
<dbReference type="GO" id="GO:0043597">
    <property type="term" value="C:cytoplasmic replication fork"/>
    <property type="evidence" value="ECO:0007669"/>
    <property type="project" value="TreeGrafter"/>
</dbReference>
<keyword evidence="8 15" id="KW-0413">Isomerase</keyword>
<evidence type="ECO:0000256" key="6">
    <source>
        <dbReference type="ARBA" id="ARBA00023029"/>
    </source>
</evidence>
<evidence type="ECO:0000256" key="8">
    <source>
        <dbReference type="ARBA" id="ARBA00023235"/>
    </source>
</evidence>
<evidence type="ECO:0000313" key="15">
    <source>
        <dbReference type="EMBL" id="THE15170.1"/>
    </source>
</evidence>
<dbReference type="RefSeq" id="WP_136378019.1">
    <property type="nucleotide sequence ID" value="NZ_SLUB01000002.1"/>
</dbReference>
<dbReference type="Gene3D" id="2.70.20.10">
    <property type="entry name" value="Topoisomerase I, domain 3"/>
    <property type="match status" value="1"/>
</dbReference>
<proteinExistence type="inferred from homology"/>
<comment type="similarity">
    <text evidence="2">Belongs to the type IA topoisomerase family.</text>
</comment>
<dbReference type="Proteomes" id="UP000306477">
    <property type="component" value="Unassembled WGS sequence"/>
</dbReference>
<protein>
    <recommendedName>
        <fullName evidence="3">DNA topoisomerase</fullName>
        <ecNumber evidence="3">5.6.2.1</ecNumber>
    </recommendedName>
    <alternativeName>
        <fullName evidence="12">Omega-protein</fullName>
    </alternativeName>
    <alternativeName>
        <fullName evidence="11">Relaxing enzyme</fullName>
    </alternativeName>
    <alternativeName>
        <fullName evidence="9">Swivelase</fullName>
    </alternativeName>
    <alternativeName>
        <fullName evidence="10">Untwisting enzyme</fullName>
    </alternativeName>
</protein>
<organism evidence="15 16">
    <name type="scientific">Bacillus timonensis</name>
    <dbReference type="NCBI Taxonomy" id="1033734"/>
    <lineage>
        <taxon>Bacteria</taxon>
        <taxon>Bacillati</taxon>
        <taxon>Bacillota</taxon>
        <taxon>Bacilli</taxon>
        <taxon>Bacillales</taxon>
        <taxon>Bacillaceae</taxon>
        <taxon>Bacillus</taxon>
    </lineage>
</organism>
<dbReference type="PROSITE" id="PS50880">
    <property type="entry name" value="TOPRIM"/>
    <property type="match status" value="1"/>
</dbReference>
<feature type="domain" description="Toprim" evidence="13">
    <location>
        <begin position="1"/>
        <end position="140"/>
    </location>
</feature>
<dbReference type="Gene3D" id="1.10.290.10">
    <property type="entry name" value="Topoisomerase I, domain 4"/>
    <property type="match status" value="1"/>
</dbReference>
<name>A0A4S3PZ09_9BACI</name>
<evidence type="ECO:0000256" key="12">
    <source>
        <dbReference type="ARBA" id="ARBA00032877"/>
    </source>
</evidence>
<dbReference type="InterPro" id="IPR034144">
    <property type="entry name" value="TOPRIM_TopoIII"/>
</dbReference>
<dbReference type="InterPro" id="IPR003601">
    <property type="entry name" value="Topo_IA_2"/>
</dbReference>
<dbReference type="InterPro" id="IPR023406">
    <property type="entry name" value="Topo_IA_AS"/>
</dbReference>
<dbReference type="InterPro" id="IPR000380">
    <property type="entry name" value="Topo_IA"/>
</dbReference>
<dbReference type="InterPro" id="IPR013497">
    <property type="entry name" value="Topo_IA_cen"/>
</dbReference>
<evidence type="ECO:0000256" key="2">
    <source>
        <dbReference type="ARBA" id="ARBA00009446"/>
    </source>
</evidence>
<dbReference type="GO" id="GO:0003677">
    <property type="term" value="F:DNA binding"/>
    <property type="evidence" value="ECO:0007669"/>
    <property type="project" value="UniProtKB-KW"/>
</dbReference>
<keyword evidence="16" id="KW-1185">Reference proteome</keyword>
<dbReference type="GO" id="GO:0006265">
    <property type="term" value="P:DNA topological change"/>
    <property type="evidence" value="ECO:0007669"/>
    <property type="project" value="InterPro"/>
</dbReference>
<dbReference type="AlphaFoldDB" id="A0A4S3PZ09"/>
<comment type="catalytic activity">
    <reaction evidence="1">
        <text>ATP-independent breakage of single-stranded DNA, followed by passage and rejoining.</text>
        <dbReference type="EC" id="5.6.2.1"/>
    </reaction>
</comment>
<dbReference type="InterPro" id="IPR003602">
    <property type="entry name" value="Topo_IA_DNA-bd_dom"/>
</dbReference>
<comment type="caution">
    <text evidence="15">The sequence shown here is derived from an EMBL/GenBank/DDBJ whole genome shotgun (WGS) entry which is preliminary data.</text>
</comment>
<dbReference type="Pfam" id="PF01751">
    <property type="entry name" value="Toprim"/>
    <property type="match status" value="1"/>
</dbReference>
<evidence type="ECO:0000256" key="4">
    <source>
        <dbReference type="ARBA" id="ARBA00022723"/>
    </source>
</evidence>
<dbReference type="CDD" id="cd00186">
    <property type="entry name" value="TOP1Ac"/>
    <property type="match status" value="1"/>
</dbReference>
<dbReference type="SMART" id="SM00493">
    <property type="entry name" value="TOPRIM"/>
    <property type="match status" value="1"/>
</dbReference>
<evidence type="ECO:0000256" key="10">
    <source>
        <dbReference type="ARBA" id="ARBA00031985"/>
    </source>
</evidence>